<reference evidence="2 3" key="1">
    <citation type="journal article" date="2011" name="J. Gen. Appl. Microbiol.">
        <title>Draft genome sequencing of the enigmatic yeast Saitoella complicata.</title>
        <authorList>
            <person name="Nishida H."/>
            <person name="Hamamoto M."/>
            <person name="Sugiyama J."/>
        </authorList>
    </citation>
    <scope>NUCLEOTIDE SEQUENCE [LARGE SCALE GENOMIC DNA]</scope>
    <source>
        <strain evidence="2 3">NRRL Y-17804</strain>
    </source>
</reference>
<feature type="region of interest" description="Disordered" evidence="1">
    <location>
        <begin position="1"/>
        <end position="120"/>
    </location>
</feature>
<dbReference type="AlphaFoldDB" id="A0A0E9NS71"/>
<dbReference type="Proteomes" id="UP000033140">
    <property type="component" value="Unassembled WGS sequence"/>
</dbReference>
<keyword evidence="3" id="KW-1185">Reference proteome</keyword>
<evidence type="ECO:0000313" key="3">
    <source>
        <dbReference type="Proteomes" id="UP000033140"/>
    </source>
</evidence>
<reference evidence="2 3" key="3">
    <citation type="journal article" date="2015" name="Genome Announc.">
        <title>Draft Genome Sequence of the Archiascomycetous Yeast Saitoella complicata.</title>
        <authorList>
            <person name="Yamauchi K."/>
            <person name="Kondo S."/>
            <person name="Hamamoto M."/>
            <person name="Takahashi Y."/>
            <person name="Ogura Y."/>
            <person name="Hayashi T."/>
            <person name="Nishida H."/>
        </authorList>
    </citation>
    <scope>NUCLEOTIDE SEQUENCE [LARGE SCALE GENOMIC DNA]</scope>
    <source>
        <strain evidence="2 3">NRRL Y-17804</strain>
    </source>
</reference>
<evidence type="ECO:0000313" key="2">
    <source>
        <dbReference type="EMBL" id="GAO52501.1"/>
    </source>
</evidence>
<dbReference type="EMBL" id="BACD03000071">
    <property type="protein sequence ID" value="GAO52501.1"/>
    <property type="molecule type" value="Genomic_DNA"/>
</dbReference>
<accession>A0A0E9NS71</accession>
<sequence length="141" mass="15479">MSTKRAGTMFSVTQNKMSKAVDRRLDDNGNPLALSSLPRNVATRLPATRLDQTQEENNNNTNQPQPVSQTSPGEGYQLQERKDVTKTASTVTLPPTSTTWTAAHPCDRPTINKHPTSVSSKLRQHNTITASLFTPSFSDTI</sequence>
<gene>
    <name evidence="2" type="ORF">G7K_6576-t1</name>
</gene>
<organism evidence="2 3">
    <name type="scientific">Saitoella complicata (strain BCRC 22490 / CBS 7301 / JCM 7358 / NBRC 10748 / NRRL Y-17804)</name>
    <dbReference type="NCBI Taxonomy" id="698492"/>
    <lineage>
        <taxon>Eukaryota</taxon>
        <taxon>Fungi</taxon>
        <taxon>Dikarya</taxon>
        <taxon>Ascomycota</taxon>
        <taxon>Taphrinomycotina</taxon>
        <taxon>Taphrinomycotina incertae sedis</taxon>
        <taxon>Saitoella</taxon>
    </lineage>
</organism>
<proteinExistence type="predicted"/>
<feature type="compositionally biased region" description="Low complexity" evidence="1">
    <location>
        <begin position="87"/>
        <end position="103"/>
    </location>
</feature>
<reference evidence="2 3" key="2">
    <citation type="journal article" date="2014" name="J. Gen. Appl. Microbiol.">
        <title>The early diverging ascomycetous budding yeast Saitoella complicata has three histone deacetylases belonging to the Clr6, Hos2, and Rpd3 lineages.</title>
        <authorList>
            <person name="Nishida H."/>
            <person name="Matsumoto T."/>
            <person name="Kondo S."/>
            <person name="Hamamoto M."/>
            <person name="Yoshikawa H."/>
        </authorList>
    </citation>
    <scope>NUCLEOTIDE SEQUENCE [LARGE SCALE GENOMIC DNA]</scope>
    <source>
        <strain evidence="2 3">NRRL Y-17804</strain>
    </source>
</reference>
<comment type="caution">
    <text evidence="2">The sequence shown here is derived from an EMBL/GenBank/DDBJ whole genome shotgun (WGS) entry which is preliminary data.</text>
</comment>
<protein>
    <submittedName>
        <fullName evidence="2">Uncharacterized protein</fullName>
    </submittedName>
</protein>
<evidence type="ECO:0000256" key="1">
    <source>
        <dbReference type="SAM" id="MobiDB-lite"/>
    </source>
</evidence>
<feature type="compositionally biased region" description="Low complexity" evidence="1">
    <location>
        <begin position="55"/>
        <end position="66"/>
    </location>
</feature>
<feature type="compositionally biased region" description="Polar residues" evidence="1">
    <location>
        <begin position="1"/>
        <end position="17"/>
    </location>
</feature>
<name>A0A0E9NS71_SAICN</name>